<feature type="domain" description="F-box" evidence="1">
    <location>
        <begin position="23"/>
        <end position="52"/>
    </location>
</feature>
<dbReference type="OrthoDB" id="5838623at2759"/>
<dbReference type="AlphaFoldDB" id="A0A368H432"/>
<organism evidence="2 3">
    <name type="scientific">Ancylostoma caninum</name>
    <name type="common">Dog hookworm</name>
    <dbReference type="NCBI Taxonomy" id="29170"/>
    <lineage>
        <taxon>Eukaryota</taxon>
        <taxon>Metazoa</taxon>
        <taxon>Ecdysozoa</taxon>
        <taxon>Nematoda</taxon>
        <taxon>Chromadorea</taxon>
        <taxon>Rhabditida</taxon>
        <taxon>Rhabditina</taxon>
        <taxon>Rhabditomorpha</taxon>
        <taxon>Strongyloidea</taxon>
        <taxon>Ancylostomatidae</taxon>
        <taxon>Ancylostomatinae</taxon>
        <taxon>Ancylostoma</taxon>
    </lineage>
</organism>
<dbReference type="EMBL" id="JOJR01000014">
    <property type="protein sequence ID" value="RCN51372.1"/>
    <property type="molecule type" value="Genomic_DNA"/>
</dbReference>
<keyword evidence="3" id="KW-1185">Reference proteome</keyword>
<proteinExistence type="predicted"/>
<dbReference type="Pfam" id="PF00646">
    <property type="entry name" value="F-box"/>
    <property type="match status" value="1"/>
</dbReference>
<name>A0A368H432_ANCCA</name>
<accession>A0A368H432</accession>
<protein>
    <submittedName>
        <fullName evidence="2">F-box domain protein</fullName>
    </submittedName>
</protein>
<dbReference type="InterPro" id="IPR001810">
    <property type="entry name" value="F-box_dom"/>
</dbReference>
<evidence type="ECO:0000259" key="1">
    <source>
        <dbReference type="Pfam" id="PF00646"/>
    </source>
</evidence>
<evidence type="ECO:0000313" key="3">
    <source>
        <dbReference type="Proteomes" id="UP000252519"/>
    </source>
</evidence>
<gene>
    <name evidence="2" type="ORF">ANCCAN_02525</name>
</gene>
<reference evidence="2 3" key="1">
    <citation type="submission" date="2014-10" db="EMBL/GenBank/DDBJ databases">
        <title>Draft genome of the hookworm Ancylostoma caninum.</title>
        <authorList>
            <person name="Mitreva M."/>
        </authorList>
    </citation>
    <scope>NUCLEOTIDE SEQUENCE [LARGE SCALE GENOMIC DNA]</scope>
    <source>
        <strain evidence="2 3">Baltimore</strain>
    </source>
</reference>
<sequence length="398" mass="45627">MEDGGDYVMDFEPDVFENKFIHWSKLPSHVKIQVLRNLPYPTLRNFMFLSKECWALASMFKTEAYAVYLDEMAFISELQDTPCEEKSMDLFVYYIPPDSRGIPNSHKTYQLSFVEDEDGGCSVRRVRGKRGRKRYSEGVRYSNETYFSASMRAFFQLTKFIEAEELAIEMHTMSPEVGNILRELPLTPSFSCKSFLIRTEDKALPPLLLPFIAPGCKLAVYSFPFPEPGDIFMNTAFFDSEVLRAAPSFDTEALTGVTEEQLLLLQGSRICMKAPNISSKGINGILRAVTTFSQCSPQIFSPDAVEYWLQWFEGQRRIELISLRETQILNHNEVLDSIDPVRILSWAEVLRNFSPTMREQWEHPNPGFRAGIRNRSGILVVVNVGTNYCDITDPFLNE</sequence>
<dbReference type="Proteomes" id="UP000252519">
    <property type="component" value="Unassembled WGS sequence"/>
</dbReference>
<evidence type="ECO:0000313" key="2">
    <source>
        <dbReference type="EMBL" id="RCN51372.1"/>
    </source>
</evidence>
<comment type="caution">
    <text evidence="2">The sequence shown here is derived from an EMBL/GenBank/DDBJ whole genome shotgun (WGS) entry which is preliminary data.</text>
</comment>